<dbReference type="EMBL" id="SHMC01000009">
    <property type="protein sequence ID" value="TAA21371.1"/>
    <property type="molecule type" value="Genomic_DNA"/>
</dbReference>
<dbReference type="Gene3D" id="3.90.280.10">
    <property type="entry name" value="PEBP-like"/>
    <property type="match status" value="1"/>
</dbReference>
<organism evidence="1 2">
    <name type="scientific">Pseudoxanthomonas winnipegensis</name>
    <dbReference type="NCBI Taxonomy" id="2480810"/>
    <lineage>
        <taxon>Bacteria</taxon>
        <taxon>Pseudomonadati</taxon>
        <taxon>Pseudomonadota</taxon>
        <taxon>Gammaproteobacteria</taxon>
        <taxon>Lysobacterales</taxon>
        <taxon>Lysobacteraceae</taxon>
        <taxon>Pseudoxanthomonas</taxon>
    </lineage>
</organism>
<dbReference type="NCBIfam" id="TIGR00481">
    <property type="entry name" value="YbhB/YbcL family Raf kinase inhibitor-like protein"/>
    <property type="match status" value="1"/>
</dbReference>
<evidence type="ECO:0000313" key="2">
    <source>
        <dbReference type="Proteomes" id="UP000292627"/>
    </source>
</evidence>
<accession>A0A4Q8L583</accession>
<dbReference type="InterPro" id="IPR005247">
    <property type="entry name" value="YbhB_YbcL/LppC-like"/>
</dbReference>
<dbReference type="RefSeq" id="WP_130552812.1">
    <property type="nucleotide sequence ID" value="NZ_SHMC01000009.1"/>
</dbReference>
<name>A0A4Q8L583_9GAMM</name>
<dbReference type="AlphaFoldDB" id="A0A4Q8L583"/>
<reference evidence="1 2" key="1">
    <citation type="submission" date="2019-02" db="EMBL/GenBank/DDBJ databases">
        <title>WGS of Pseudoxanthomonas species novum from clinical isolates.</title>
        <authorList>
            <person name="Bernier A.-M."/>
            <person name="Bernard K."/>
            <person name="Vachon A."/>
        </authorList>
    </citation>
    <scope>NUCLEOTIDE SEQUENCE [LARGE SCALE GENOMIC DNA]</scope>
    <source>
        <strain evidence="1 2">NML171200</strain>
    </source>
</reference>
<dbReference type="Pfam" id="PF01161">
    <property type="entry name" value="PBP"/>
    <property type="match status" value="1"/>
</dbReference>
<dbReference type="OrthoDB" id="9797506at2"/>
<dbReference type="InterPro" id="IPR008914">
    <property type="entry name" value="PEBP"/>
</dbReference>
<dbReference type="Proteomes" id="UP000292627">
    <property type="component" value="Unassembled WGS sequence"/>
</dbReference>
<gene>
    <name evidence="1" type="ORF">EA660_17870</name>
</gene>
<dbReference type="CDD" id="cd00865">
    <property type="entry name" value="PEBP_bact_arch"/>
    <property type="match status" value="1"/>
</dbReference>
<sequence length="204" mass="22088">MRIHSDSFANGAPIPAEFAGGDAKGFAPDRNPHLAWEQAPAGTRSFALLVVDPDVPTVPETTNRDDMEVPADQPRQDFYHWVMVDIPSQVQALAAGSCADGFVAGGKRAPEGPSGARQGLNDYTGYFEGNAQLAGQYFGYDGPYPPYNDARLHHYHFRLYALDLERVPVEGAFTGQDVLKAIEGHVLGQAEWVGTYTLNPKLAG</sequence>
<proteinExistence type="predicted"/>
<dbReference type="PANTHER" id="PTHR30289">
    <property type="entry name" value="UNCHARACTERIZED PROTEIN YBCL-RELATED"/>
    <property type="match status" value="1"/>
</dbReference>
<comment type="caution">
    <text evidence="1">The sequence shown here is derived from an EMBL/GenBank/DDBJ whole genome shotgun (WGS) entry which is preliminary data.</text>
</comment>
<protein>
    <submittedName>
        <fullName evidence="1">YbhB/YbcL family Raf kinase inhibitor-like protein</fullName>
    </submittedName>
</protein>
<dbReference type="InterPro" id="IPR036610">
    <property type="entry name" value="PEBP-like_sf"/>
</dbReference>
<evidence type="ECO:0000313" key="1">
    <source>
        <dbReference type="EMBL" id="TAA21371.1"/>
    </source>
</evidence>
<dbReference type="PANTHER" id="PTHR30289:SF1">
    <property type="entry name" value="PEBP (PHOSPHATIDYLETHANOLAMINE-BINDING PROTEIN) FAMILY PROTEIN"/>
    <property type="match status" value="1"/>
</dbReference>
<dbReference type="SUPFAM" id="SSF49777">
    <property type="entry name" value="PEBP-like"/>
    <property type="match status" value="1"/>
</dbReference>